<sequence length="40" mass="4004">MCVHGHVAGAKARAGRASAAPPVCVQRGAQQSELFSALLG</sequence>
<dbReference type="AlphaFoldDB" id="A0A1H1ZEN7"/>
<dbReference type="Proteomes" id="UP000199103">
    <property type="component" value="Chromosome I"/>
</dbReference>
<accession>A0A1H1ZEN7</accession>
<dbReference type="STRING" id="630515.SAMN04489812_5175"/>
<keyword evidence="2" id="KW-1185">Reference proteome</keyword>
<name>A0A1H1ZEN7_9ACTN</name>
<evidence type="ECO:0000313" key="2">
    <source>
        <dbReference type="Proteomes" id="UP000199103"/>
    </source>
</evidence>
<evidence type="ECO:0000313" key="1">
    <source>
        <dbReference type="EMBL" id="SDT32184.1"/>
    </source>
</evidence>
<organism evidence="1 2">
    <name type="scientific">Microlunatus soli</name>
    <dbReference type="NCBI Taxonomy" id="630515"/>
    <lineage>
        <taxon>Bacteria</taxon>
        <taxon>Bacillati</taxon>
        <taxon>Actinomycetota</taxon>
        <taxon>Actinomycetes</taxon>
        <taxon>Propionibacteriales</taxon>
        <taxon>Propionibacteriaceae</taxon>
        <taxon>Microlunatus</taxon>
    </lineage>
</organism>
<gene>
    <name evidence="1" type="ORF">SAMN04489812_5175</name>
</gene>
<dbReference type="EMBL" id="LT629772">
    <property type="protein sequence ID" value="SDT32184.1"/>
    <property type="molecule type" value="Genomic_DNA"/>
</dbReference>
<protein>
    <submittedName>
        <fullName evidence="1">Uncharacterized protein</fullName>
    </submittedName>
</protein>
<reference evidence="1 2" key="1">
    <citation type="submission" date="2016-10" db="EMBL/GenBank/DDBJ databases">
        <authorList>
            <person name="de Groot N.N."/>
        </authorList>
    </citation>
    <scope>NUCLEOTIDE SEQUENCE [LARGE SCALE GENOMIC DNA]</scope>
    <source>
        <strain evidence="1 2">DSM 21800</strain>
    </source>
</reference>
<proteinExistence type="predicted"/>